<name>A0A6T0A378_CHRCT</name>
<dbReference type="EMBL" id="HBIZ01042396">
    <property type="protein sequence ID" value="CAE0774460.1"/>
    <property type="molecule type" value="Transcribed_RNA"/>
</dbReference>
<accession>A0A6T0A378</accession>
<dbReference type="EMBL" id="HBIZ01042395">
    <property type="protein sequence ID" value="CAE0774459.1"/>
    <property type="molecule type" value="Transcribed_RNA"/>
</dbReference>
<protein>
    <submittedName>
        <fullName evidence="1">Uncharacterized protein</fullName>
    </submittedName>
</protein>
<organism evidence="1">
    <name type="scientific">Chrysotila carterae</name>
    <name type="common">Marine alga</name>
    <name type="synonym">Syracosphaera carterae</name>
    <dbReference type="NCBI Taxonomy" id="13221"/>
    <lineage>
        <taxon>Eukaryota</taxon>
        <taxon>Haptista</taxon>
        <taxon>Haptophyta</taxon>
        <taxon>Prymnesiophyceae</taxon>
        <taxon>Isochrysidales</taxon>
        <taxon>Isochrysidaceae</taxon>
        <taxon>Chrysotila</taxon>
    </lineage>
</organism>
<sequence length="269" mass="29734">MPRSEKWLKETDPCSELSAFASTPDQLAGSMMISQLSPFGKSSAETDDIGSKLRRWVAFLQLPHAEARFAEMVGQCVLLRELALKLASESHSEKKRQNYMYGLRAMKKVNDSAALQLDSLRAVPQILWMAANAKGLHALSNDLFRVRQVTLDDFSASASGINHGSATSDDLVRNWYKSKMGELLSFVLGDELHNTSVRIDQIVQKVTEHSFVPPSTTIAKATYSEGKQSSHFTGAMLSDSKYRSWYMQLSDGRSALSAVLLHANAVLGF</sequence>
<gene>
    <name evidence="1" type="ORF">PCAR00345_LOCUS27093</name>
    <name evidence="2" type="ORF">PCAR00345_LOCUS27094</name>
</gene>
<proteinExistence type="predicted"/>
<dbReference type="AlphaFoldDB" id="A0A6T0A378"/>
<reference evidence="1" key="1">
    <citation type="submission" date="2021-01" db="EMBL/GenBank/DDBJ databases">
        <authorList>
            <person name="Corre E."/>
            <person name="Pelletier E."/>
            <person name="Niang G."/>
            <person name="Scheremetjew M."/>
            <person name="Finn R."/>
            <person name="Kale V."/>
            <person name="Holt S."/>
            <person name="Cochrane G."/>
            <person name="Meng A."/>
            <person name="Brown T."/>
            <person name="Cohen L."/>
        </authorList>
    </citation>
    <scope>NUCLEOTIDE SEQUENCE</scope>
    <source>
        <strain evidence="1">CCMP645</strain>
    </source>
</reference>
<evidence type="ECO:0000313" key="2">
    <source>
        <dbReference type="EMBL" id="CAE0774460.1"/>
    </source>
</evidence>
<evidence type="ECO:0000313" key="1">
    <source>
        <dbReference type="EMBL" id="CAE0774459.1"/>
    </source>
</evidence>